<keyword evidence="4 9" id="KW-0560">Oxidoreductase</keyword>
<dbReference type="GO" id="GO:0046872">
    <property type="term" value="F:metal ion binding"/>
    <property type="evidence" value="ECO:0007669"/>
    <property type="project" value="UniProtKB-KW"/>
</dbReference>
<dbReference type="InterPro" id="IPR005117">
    <property type="entry name" value="NiRdtase/SiRdtase_haem-b_fer"/>
</dbReference>
<dbReference type="EC" id="1.8.7.1" evidence="9"/>
<feature type="domain" description="Nitrite/Sulfite reductase ferredoxin-like" evidence="8">
    <location>
        <begin position="53"/>
        <end position="110"/>
    </location>
</feature>
<dbReference type="Proteomes" id="UP000434580">
    <property type="component" value="Unassembled WGS sequence"/>
</dbReference>
<keyword evidence="1" id="KW-0004">4Fe-4S</keyword>
<evidence type="ECO:0000256" key="6">
    <source>
        <dbReference type="ARBA" id="ARBA00023014"/>
    </source>
</evidence>
<name>A0A5S9NJR4_9GAMM</name>
<dbReference type="SUPFAM" id="SSF56014">
    <property type="entry name" value="Nitrite and sulphite reductase 4Fe-4S domain-like"/>
    <property type="match status" value="2"/>
</dbReference>
<dbReference type="InterPro" id="IPR045854">
    <property type="entry name" value="NO2/SO3_Rdtase_4Fe4S_sf"/>
</dbReference>
<evidence type="ECO:0000256" key="1">
    <source>
        <dbReference type="ARBA" id="ARBA00022485"/>
    </source>
</evidence>
<accession>A0A5S9NJR4</accession>
<protein>
    <submittedName>
        <fullName evidence="9">Sulfite reductase [ferredoxin]</fullName>
        <ecNumber evidence="9">1.8.7.1</ecNumber>
    </submittedName>
</protein>
<evidence type="ECO:0000259" key="8">
    <source>
        <dbReference type="Pfam" id="PF03460"/>
    </source>
</evidence>
<sequence>MYVYDKYDQQLVDERVAQYRNQTQRYLDGDLSESEFLPLRLQNGLYVQRLAPMLRVAVPYGLMNSQQMRMLAQIAREYDKGYAHISTRQNVQFNWPELPDSPDILADLASVQMHAIQTSGNCIRSTTTDQFAGVSADEYLDPRPYCELIRQWSTFHPEFAFLPRKFKIAVCGSDRDRAAIRMHDIGIELVVNDAGEVGYKVIVGGGLGRTPVIGQVINEFLPEAHLLTYLDAILRVYNQQGNRKNKYKARIKILVRTMGVEAFREKVDQEWELLKDSPSTLIQSELDRVKACFTAPEYATLNADDALMALNAQSAADPAFAAWLKTNTHDHKVPGYKAITISLKRPGVPPGDVTDGEIDAVADLADKYSFGELRTSHQQNLILSDVKMSDLQVVWEALKTLNLAGANAGTLLDMICCPGGDYCALANAKSIPVADALARKFDDMDYIYDLGELELNISGCMNACGHHHVGQIGILGVDKKGKEFFQISLGGYQGKEASLGKILGPSFSAEEIPDVMETILNTYVENRQEEEDFLSAYRRLGHEIFKEAVYAEAN</sequence>
<evidence type="ECO:0000256" key="5">
    <source>
        <dbReference type="ARBA" id="ARBA00023004"/>
    </source>
</evidence>
<proteinExistence type="predicted"/>
<dbReference type="Gene3D" id="3.30.413.10">
    <property type="entry name" value="Sulfite Reductase Hemoprotein, domain 1"/>
    <property type="match status" value="2"/>
</dbReference>
<evidence type="ECO:0000256" key="2">
    <source>
        <dbReference type="ARBA" id="ARBA00022617"/>
    </source>
</evidence>
<dbReference type="AlphaFoldDB" id="A0A5S9NJR4"/>
<dbReference type="InterPro" id="IPR006067">
    <property type="entry name" value="NO2/SO3_Rdtase_4Fe4S_dom"/>
</dbReference>
<dbReference type="PANTHER" id="PTHR32439:SF9">
    <property type="entry name" value="BLR3264 PROTEIN"/>
    <property type="match status" value="1"/>
</dbReference>
<evidence type="ECO:0000313" key="10">
    <source>
        <dbReference type="Proteomes" id="UP000434580"/>
    </source>
</evidence>
<evidence type="ECO:0000256" key="4">
    <source>
        <dbReference type="ARBA" id="ARBA00023002"/>
    </source>
</evidence>
<dbReference type="OrthoDB" id="3189055at2"/>
<keyword evidence="3" id="KW-0479">Metal-binding</keyword>
<evidence type="ECO:0000256" key="3">
    <source>
        <dbReference type="ARBA" id="ARBA00022723"/>
    </source>
</evidence>
<dbReference type="GO" id="GO:0050311">
    <property type="term" value="F:sulfite reductase (ferredoxin) activity"/>
    <property type="evidence" value="ECO:0007669"/>
    <property type="project" value="UniProtKB-EC"/>
</dbReference>
<gene>
    <name evidence="9" type="primary">sir</name>
    <name evidence="9" type="ORF">DPBNPPHM_03120</name>
</gene>
<feature type="domain" description="Nitrite/sulphite reductase 4Fe-4S" evidence="7">
    <location>
        <begin position="413"/>
        <end position="550"/>
    </location>
</feature>
<dbReference type="GO" id="GO:0051539">
    <property type="term" value="F:4 iron, 4 sulfur cluster binding"/>
    <property type="evidence" value="ECO:0007669"/>
    <property type="project" value="UniProtKB-KW"/>
</dbReference>
<dbReference type="InterPro" id="IPR036136">
    <property type="entry name" value="Nit/Sulf_reduc_fer-like_dom_sf"/>
</dbReference>
<organism evidence="9 10">
    <name type="scientific">BD1-7 clade bacterium</name>
    <dbReference type="NCBI Taxonomy" id="2029982"/>
    <lineage>
        <taxon>Bacteria</taxon>
        <taxon>Pseudomonadati</taxon>
        <taxon>Pseudomonadota</taxon>
        <taxon>Gammaproteobacteria</taxon>
        <taxon>Cellvibrionales</taxon>
        <taxon>Spongiibacteraceae</taxon>
        <taxon>BD1-7 clade</taxon>
    </lineage>
</organism>
<dbReference type="Gene3D" id="3.90.480.20">
    <property type="match status" value="2"/>
</dbReference>
<dbReference type="EMBL" id="CACSII010000003">
    <property type="protein sequence ID" value="CAA0093712.1"/>
    <property type="molecule type" value="Genomic_DNA"/>
</dbReference>
<dbReference type="SUPFAM" id="SSF55124">
    <property type="entry name" value="Nitrite/Sulfite reductase N-terminal domain-like"/>
    <property type="match status" value="2"/>
</dbReference>
<evidence type="ECO:0000313" key="9">
    <source>
        <dbReference type="EMBL" id="CAA0093712.1"/>
    </source>
</evidence>
<dbReference type="InterPro" id="IPR051329">
    <property type="entry name" value="NIR_SIR_4Fe-4S"/>
</dbReference>
<feature type="domain" description="Nitrite/Sulfite reductase ferredoxin-like" evidence="8">
    <location>
        <begin position="345"/>
        <end position="399"/>
    </location>
</feature>
<dbReference type="PANTHER" id="PTHR32439">
    <property type="entry name" value="FERREDOXIN--NITRITE REDUCTASE, CHLOROPLASTIC"/>
    <property type="match status" value="1"/>
</dbReference>
<dbReference type="Pfam" id="PF03460">
    <property type="entry name" value="NIR_SIR_ferr"/>
    <property type="match status" value="2"/>
</dbReference>
<reference evidence="9 10" key="1">
    <citation type="submission" date="2019-11" db="EMBL/GenBank/DDBJ databases">
        <authorList>
            <person name="Holert J."/>
        </authorList>
    </citation>
    <scope>NUCLEOTIDE SEQUENCE [LARGE SCALE GENOMIC DNA]</scope>
    <source>
        <strain evidence="9">BC5_2</strain>
    </source>
</reference>
<evidence type="ECO:0000259" key="7">
    <source>
        <dbReference type="Pfam" id="PF01077"/>
    </source>
</evidence>
<keyword evidence="2" id="KW-0349">Heme</keyword>
<dbReference type="Pfam" id="PF01077">
    <property type="entry name" value="NIR_SIR"/>
    <property type="match status" value="2"/>
</dbReference>
<feature type="domain" description="Nitrite/sulphite reductase 4Fe-4S" evidence="7">
    <location>
        <begin position="119"/>
        <end position="272"/>
    </location>
</feature>
<dbReference type="GO" id="GO:0020037">
    <property type="term" value="F:heme binding"/>
    <property type="evidence" value="ECO:0007669"/>
    <property type="project" value="InterPro"/>
</dbReference>
<keyword evidence="5" id="KW-0408">Iron</keyword>
<keyword evidence="6" id="KW-0411">Iron-sulfur</keyword>